<sequence>MTARRLAVLGGGLLLLTAATPPRVELSRTVCTPRGACVTLADKERDGGLLRLEEKLPRKVAPGTAFGFWLTWPQDSEDRQRELGSRSEELHQVTLTPAGRFELFSPAALRVRRAPSESAGVLVHVSFDPREKAPLVAALPEVVAAAQARELLTPEQQQALASRQKALEERLPALVRAMDAFRERPADMKAREAFLSTLLSFPGEELNPTSPSVAPERFLSAAQRTALRKAGYEVLGRQGLEYPATPGVVYRLMIQASSVEQLVREWNAGLRGSAANIEDVPRPALEFERAHRYDDVSFTLEVRGDSGRTRMDQVLERLLQVPGVRRAPGPPLPSPR</sequence>
<dbReference type="EMBL" id="JAXIVS010000004">
    <property type="protein sequence ID" value="MDY7227188.1"/>
    <property type="molecule type" value="Genomic_DNA"/>
</dbReference>
<organism evidence="1 2">
    <name type="scientific">Hyalangium rubrum</name>
    <dbReference type="NCBI Taxonomy" id="3103134"/>
    <lineage>
        <taxon>Bacteria</taxon>
        <taxon>Pseudomonadati</taxon>
        <taxon>Myxococcota</taxon>
        <taxon>Myxococcia</taxon>
        <taxon>Myxococcales</taxon>
        <taxon>Cystobacterineae</taxon>
        <taxon>Archangiaceae</taxon>
        <taxon>Hyalangium</taxon>
    </lineage>
</organism>
<gene>
    <name evidence="1" type="ORF">SYV04_12330</name>
</gene>
<evidence type="ECO:0000313" key="2">
    <source>
        <dbReference type="Proteomes" id="UP001291309"/>
    </source>
</evidence>
<accession>A0ABU5H317</accession>
<reference evidence="1 2" key="1">
    <citation type="submission" date="2023-12" db="EMBL/GenBank/DDBJ databases">
        <title>the genome sequence of Hyalangium sp. s54d21.</title>
        <authorList>
            <person name="Zhang X."/>
        </authorList>
    </citation>
    <scope>NUCLEOTIDE SEQUENCE [LARGE SCALE GENOMIC DNA]</scope>
    <source>
        <strain evidence="2">s54d21</strain>
    </source>
</reference>
<comment type="caution">
    <text evidence="1">The sequence shown here is derived from an EMBL/GenBank/DDBJ whole genome shotgun (WGS) entry which is preliminary data.</text>
</comment>
<protein>
    <submittedName>
        <fullName evidence="1">Uncharacterized protein</fullName>
    </submittedName>
</protein>
<name>A0ABU5H317_9BACT</name>
<dbReference type="Proteomes" id="UP001291309">
    <property type="component" value="Unassembled WGS sequence"/>
</dbReference>
<evidence type="ECO:0000313" key="1">
    <source>
        <dbReference type="EMBL" id="MDY7227188.1"/>
    </source>
</evidence>
<keyword evidence="2" id="KW-1185">Reference proteome</keyword>
<proteinExistence type="predicted"/>
<dbReference type="RefSeq" id="WP_321545918.1">
    <property type="nucleotide sequence ID" value="NZ_JAXIVS010000004.1"/>
</dbReference>